<dbReference type="InterPro" id="IPR050537">
    <property type="entry name" value="2-oxoacid_dehydrogenase"/>
</dbReference>
<dbReference type="GO" id="GO:0005829">
    <property type="term" value="C:cytosol"/>
    <property type="evidence" value="ECO:0007669"/>
    <property type="project" value="TreeGrafter"/>
</dbReference>
<proteinExistence type="inferred from homology"/>
<feature type="domain" description="Lipoyl-binding" evidence="13">
    <location>
        <begin position="2"/>
        <end position="77"/>
    </location>
</feature>
<reference evidence="15 16" key="1">
    <citation type="submission" date="2019-06" db="EMBL/GenBank/DDBJ databases">
        <title>Genomic Encyclopedia of Type Strains, Phase IV (KMG-V): Genome sequencing to study the core and pangenomes of soil and plant-associated prokaryotes.</title>
        <authorList>
            <person name="Whitman W."/>
        </authorList>
    </citation>
    <scope>NUCLEOTIDE SEQUENCE [LARGE SCALE GENOMIC DNA]</scope>
    <source>
        <strain evidence="15 16">BR 12005</strain>
    </source>
</reference>
<dbReference type="NCBIfam" id="TIGR01347">
    <property type="entry name" value="sucB"/>
    <property type="match status" value="1"/>
</dbReference>
<evidence type="ECO:0000313" key="16">
    <source>
        <dbReference type="Proteomes" id="UP000320516"/>
    </source>
</evidence>
<dbReference type="EC" id="2.3.1.61" evidence="5 12"/>
<dbReference type="InterPro" id="IPR000089">
    <property type="entry name" value="Biotin_lipoyl"/>
</dbReference>
<dbReference type="InterPro" id="IPR003016">
    <property type="entry name" value="2-oxoA_DH_lipoyl-BS"/>
</dbReference>
<keyword evidence="7 12" id="KW-0816">Tricarboxylic acid cycle</keyword>
<comment type="cofactor">
    <cofactor evidence="12">
        <name>(R)-lipoate</name>
        <dbReference type="ChEBI" id="CHEBI:83088"/>
    </cofactor>
    <text evidence="12">Binds 1 lipoyl cofactor covalently.</text>
</comment>
<dbReference type="GO" id="GO:0004149">
    <property type="term" value="F:dihydrolipoyllysine-residue succinyltransferase activity"/>
    <property type="evidence" value="ECO:0007669"/>
    <property type="project" value="UniProtKB-UniRule"/>
</dbReference>
<dbReference type="Pfam" id="PF00198">
    <property type="entry name" value="2-oxoacid_dh"/>
    <property type="match status" value="1"/>
</dbReference>
<keyword evidence="8 12" id="KW-0808">Transferase</keyword>
<dbReference type="Proteomes" id="UP000320516">
    <property type="component" value="Unassembled WGS sequence"/>
</dbReference>
<dbReference type="GO" id="GO:0006099">
    <property type="term" value="P:tricarboxylic acid cycle"/>
    <property type="evidence" value="ECO:0007669"/>
    <property type="project" value="UniProtKB-UniRule"/>
</dbReference>
<sequence length="411" mass="42802">MATEILVPTLGESVSEATVARWLKKVGDSVKADETLVELETDKVTLEVNAPAAGTLGEIRAAEGANVGVSAVLGVITEGAAAAAAPAAAPAPAKTAAPAPAAAPVAAPASNGAAGVMPAAAKIAADAGVNPATIAGTGKDGRVTKGDVIDHLAAPKAAPAPVAAPAPIAKAPAGPRARADREERVRMTRLRQTIAARLKDAQNTAAMLTTYNEVDMTNVMKLRNELKDQFEKKHGVKLGFMSFFVKACLVALKEIPAVNAEIEGTDLIYKNYYDIGVAVGTPSGLVVPVVRDADQMGFAKIEQSINELGKKARDGKLSMEDMTGGTFTISNGGVYGSLMSSPILNAPQSGILGMHKIQERPMVVGGQIVIRPMMYLALSYDHRIIDGREAVTFLVRVKECIENPERILLDV</sequence>
<dbReference type="AlphaFoldDB" id="A0A560JUS5"/>
<comment type="similarity">
    <text evidence="3 12">Belongs to the 2-oxoacid dehydrogenase family.</text>
</comment>
<comment type="caution">
    <text evidence="15">The sequence shown here is derived from an EMBL/GenBank/DDBJ whole genome shotgun (WGS) entry which is preliminary data.</text>
</comment>
<dbReference type="PROSITE" id="PS00189">
    <property type="entry name" value="LIPOYL"/>
    <property type="match status" value="1"/>
</dbReference>
<protein>
    <recommendedName>
        <fullName evidence="6 12">Dihydrolipoyllysine-residue succinyltransferase component of 2-oxoglutarate dehydrogenase complex</fullName>
        <ecNumber evidence="5 12">2.3.1.61</ecNumber>
    </recommendedName>
    <alternativeName>
        <fullName evidence="12">2-oxoglutarate dehydrogenase complex component E2</fullName>
    </alternativeName>
</protein>
<evidence type="ECO:0000256" key="11">
    <source>
        <dbReference type="ARBA" id="ARBA00052761"/>
    </source>
</evidence>
<dbReference type="SUPFAM" id="SSF51230">
    <property type="entry name" value="Single hybrid motif"/>
    <property type="match status" value="1"/>
</dbReference>
<dbReference type="InterPro" id="IPR006255">
    <property type="entry name" value="SucB"/>
</dbReference>
<evidence type="ECO:0000256" key="8">
    <source>
        <dbReference type="ARBA" id="ARBA00022679"/>
    </source>
</evidence>
<dbReference type="PANTHER" id="PTHR43416">
    <property type="entry name" value="DIHYDROLIPOYLLYSINE-RESIDUE SUCCINYLTRANSFERASE COMPONENT OF 2-OXOGLUTARATE DEHYDROGENASE COMPLEX, MITOCHONDRIAL-RELATED"/>
    <property type="match status" value="1"/>
</dbReference>
<dbReference type="GO" id="GO:0045252">
    <property type="term" value="C:oxoglutarate dehydrogenase complex"/>
    <property type="evidence" value="ECO:0007669"/>
    <property type="project" value="UniProtKB-UniRule"/>
</dbReference>
<comment type="pathway">
    <text evidence="2 12">Amino-acid degradation; L-lysine degradation via saccharopine pathway; glutaryl-CoA from L-lysine: step 6/6.</text>
</comment>
<dbReference type="PROSITE" id="PS51826">
    <property type="entry name" value="PSBD"/>
    <property type="match status" value="1"/>
</dbReference>
<evidence type="ECO:0000313" key="15">
    <source>
        <dbReference type="EMBL" id="TWB73264.1"/>
    </source>
</evidence>
<dbReference type="InterPro" id="IPR036625">
    <property type="entry name" value="E3-bd_dom_sf"/>
</dbReference>
<evidence type="ECO:0000256" key="5">
    <source>
        <dbReference type="ARBA" id="ARBA00012945"/>
    </source>
</evidence>
<evidence type="ECO:0000259" key="13">
    <source>
        <dbReference type="PROSITE" id="PS50968"/>
    </source>
</evidence>
<dbReference type="InterPro" id="IPR023213">
    <property type="entry name" value="CAT-like_dom_sf"/>
</dbReference>
<comment type="function">
    <text evidence="1 12">E2 component of the 2-oxoglutarate dehydrogenase (OGDH) complex which catalyzes the second step in the conversion of 2-oxoglutarate to succinyl-CoA and CO(2).</text>
</comment>
<evidence type="ECO:0000256" key="6">
    <source>
        <dbReference type="ARBA" id="ARBA00019511"/>
    </source>
</evidence>
<gene>
    <name evidence="15" type="ORF">FBZ87_105184</name>
</gene>
<feature type="domain" description="Peripheral subunit-binding (PSBD)" evidence="14">
    <location>
        <begin position="115"/>
        <end position="152"/>
    </location>
</feature>
<dbReference type="CDD" id="cd06849">
    <property type="entry name" value="lipoyl_domain"/>
    <property type="match status" value="1"/>
</dbReference>
<dbReference type="FunFam" id="3.30.559.10:FF:000007">
    <property type="entry name" value="Dihydrolipoamide acetyltransferase component of pyruvate dehydrogenase complex"/>
    <property type="match status" value="1"/>
</dbReference>
<dbReference type="PANTHER" id="PTHR43416:SF5">
    <property type="entry name" value="DIHYDROLIPOYLLYSINE-RESIDUE SUCCINYLTRANSFERASE COMPONENT OF 2-OXOGLUTARATE DEHYDROGENASE COMPLEX, MITOCHONDRIAL"/>
    <property type="match status" value="1"/>
</dbReference>
<dbReference type="Gene3D" id="2.40.50.100">
    <property type="match status" value="1"/>
</dbReference>
<dbReference type="PROSITE" id="PS50968">
    <property type="entry name" value="BIOTINYL_LIPOYL"/>
    <property type="match status" value="1"/>
</dbReference>
<dbReference type="GO" id="GO:0033512">
    <property type="term" value="P:L-lysine catabolic process to acetyl-CoA via saccharopine"/>
    <property type="evidence" value="ECO:0007669"/>
    <property type="project" value="UniProtKB-UniRule"/>
</dbReference>
<evidence type="ECO:0000256" key="2">
    <source>
        <dbReference type="ARBA" id="ARBA00005145"/>
    </source>
</evidence>
<dbReference type="NCBIfam" id="NF004309">
    <property type="entry name" value="PRK05704.1"/>
    <property type="match status" value="1"/>
</dbReference>
<dbReference type="Gene3D" id="3.30.559.10">
    <property type="entry name" value="Chloramphenicol acetyltransferase-like domain"/>
    <property type="match status" value="1"/>
</dbReference>
<dbReference type="UniPathway" id="UPA00868">
    <property type="reaction ID" value="UER00840"/>
</dbReference>
<evidence type="ECO:0000256" key="3">
    <source>
        <dbReference type="ARBA" id="ARBA00007317"/>
    </source>
</evidence>
<dbReference type="SUPFAM" id="SSF52777">
    <property type="entry name" value="CoA-dependent acyltransferases"/>
    <property type="match status" value="1"/>
</dbReference>
<dbReference type="Pfam" id="PF02817">
    <property type="entry name" value="E3_binding"/>
    <property type="match status" value="1"/>
</dbReference>
<comment type="subunit">
    <text evidence="4">Forms a 24-polypeptide structural core with octahedral symmetry. Part of the 2-oxoglutarate dehydrogenase (OGDH) complex composed of E1 (2-oxoglutarate dehydrogenase), E2 (dihydrolipoamide succinyltransferase) and E3 (dihydrolipoamide dehydrogenase); the complex contains multiple copies of the three enzymatic components (E1, E2 and E3).</text>
</comment>
<evidence type="ECO:0000256" key="4">
    <source>
        <dbReference type="ARBA" id="ARBA00011666"/>
    </source>
</evidence>
<dbReference type="EMBL" id="VITV01000005">
    <property type="protein sequence ID" value="TWB73264.1"/>
    <property type="molecule type" value="Genomic_DNA"/>
</dbReference>
<dbReference type="RefSeq" id="WP_145611309.1">
    <property type="nucleotide sequence ID" value="NZ_VITV01000005.1"/>
</dbReference>
<dbReference type="InterPro" id="IPR004167">
    <property type="entry name" value="PSBD"/>
</dbReference>
<accession>A0A560JUS5</accession>
<evidence type="ECO:0000256" key="12">
    <source>
        <dbReference type="RuleBase" id="RU361138"/>
    </source>
</evidence>
<evidence type="ECO:0000256" key="1">
    <source>
        <dbReference type="ARBA" id="ARBA00004052"/>
    </source>
</evidence>
<evidence type="ECO:0000259" key="14">
    <source>
        <dbReference type="PROSITE" id="PS51826"/>
    </source>
</evidence>
<keyword evidence="10 12" id="KW-0012">Acyltransferase</keyword>
<dbReference type="InterPro" id="IPR001078">
    <property type="entry name" value="2-oxoacid_DH_actylTfrase"/>
</dbReference>
<organism evidence="15 16">
    <name type="scientific">Nitrospirillum amazonense</name>
    <dbReference type="NCBI Taxonomy" id="28077"/>
    <lineage>
        <taxon>Bacteria</taxon>
        <taxon>Pseudomonadati</taxon>
        <taxon>Pseudomonadota</taxon>
        <taxon>Alphaproteobacteria</taxon>
        <taxon>Rhodospirillales</taxon>
        <taxon>Azospirillaceae</taxon>
        <taxon>Nitrospirillum</taxon>
    </lineage>
</organism>
<evidence type="ECO:0000256" key="9">
    <source>
        <dbReference type="ARBA" id="ARBA00022823"/>
    </source>
</evidence>
<dbReference type="Pfam" id="PF00364">
    <property type="entry name" value="Biotin_lipoyl"/>
    <property type="match status" value="1"/>
</dbReference>
<dbReference type="InterPro" id="IPR011053">
    <property type="entry name" value="Single_hybrid_motif"/>
</dbReference>
<keyword evidence="9 12" id="KW-0450">Lipoyl</keyword>
<evidence type="ECO:0000256" key="10">
    <source>
        <dbReference type="ARBA" id="ARBA00023315"/>
    </source>
</evidence>
<dbReference type="Gene3D" id="4.10.320.10">
    <property type="entry name" value="E3-binding domain"/>
    <property type="match status" value="1"/>
</dbReference>
<evidence type="ECO:0000256" key="7">
    <source>
        <dbReference type="ARBA" id="ARBA00022532"/>
    </source>
</evidence>
<dbReference type="SUPFAM" id="SSF47005">
    <property type="entry name" value="Peripheral subunit-binding domain of 2-oxo acid dehydrogenase complex"/>
    <property type="match status" value="1"/>
</dbReference>
<comment type="catalytic activity">
    <reaction evidence="11 12">
        <text>N(6)-[(R)-dihydrolipoyl]-L-lysyl-[protein] + succinyl-CoA = N(6)-[(R)-S(8)-succinyldihydrolipoyl]-L-lysyl-[protein] + CoA</text>
        <dbReference type="Rhea" id="RHEA:15213"/>
        <dbReference type="Rhea" id="RHEA-COMP:10475"/>
        <dbReference type="Rhea" id="RHEA-COMP:20092"/>
        <dbReference type="ChEBI" id="CHEBI:57287"/>
        <dbReference type="ChEBI" id="CHEBI:57292"/>
        <dbReference type="ChEBI" id="CHEBI:83100"/>
        <dbReference type="ChEBI" id="CHEBI:83120"/>
        <dbReference type="EC" id="2.3.1.61"/>
    </reaction>
</comment>
<name>A0A560JUS5_9PROT</name>